<dbReference type="EMBL" id="BAABKY010000006">
    <property type="protein sequence ID" value="GAA5083134.1"/>
    <property type="molecule type" value="Genomic_DNA"/>
</dbReference>
<keyword evidence="2" id="KW-0732">Signal</keyword>
<comment type="caution">
    <text evidence="3">The sequence shown here is derived from an EMBL/GenBank/DDBJ whole genome shotgun (WGS) entry which is preliminary data.</text>
</comment>
<feature type="region of interest" description="Disordered" evidence="1">
    <location>
        <begin position="17"/>
        <end position="45"/>
    </location>
</feature>
<feature type="chain" id="PRO_5045471821" description="Secreted protein" evidence="2">
    <location>
        <begin position="22"/>
        <end position="92"/>
    </location>
</feature>
<evidence type="ECO:0000313" key="3">
    <source>
        <dbReference type="EMBL" id="GAA5083134.1"/>
    </source>
</evidence>
<dbReference type="Proteomes" id="UP001501083">
    <property type="component" value="Unassembled WGS sequence"/>
</dbReference>
<evidence type="ECO:0000256" key="2">
    <source>
        <dbReference type="SAM" id="SignalP"/>
    </source>
</evidence>
<protein>
    <recommendedName>
        <fullName evidence="5">Secreted protein</fullName>
    </recommendedName>
</protein>
<evidence type="ECO:0008006" key="5">
    <source>
        <dbReference type="Google" id="ProtNLM"/>
    </source>
</evidence>
<feature type="compositionally biased region" description="Basic and acidic residues" evidence="1">
    <location>
        <begin position="71"/>
        <end position="92"/>
    </location>
</feature>
<evidence type="ECO:0000313" key="4">
    <source>
        <dbReference type="Proteomes" id="UP001501083"/>
    </source>
</evidence>
<accession>A0ABP9LVL3</accession>
<feature type="signal peptide" evidence="2">
    <location>
        <begin position="1"/>
        <end position="21"/>
    </location>
</feature>
<gene>
    <name evidence="3" type="ORF">GCM10025759_35720</name>
</gene>
<reference evidence="4" key="1">
    <citation type="journal article" date="2019" name="Int. J. Syst. Evol. Microbiol.">
        <title>The Global Catalogue of Microorganisms (GCM) 10K type strain sequencing project: providing services to taxonomists for standard genome sequencing and annotation.</title>
        <authorList>
            <consortium name="The Broad Institute Genomics Platform"/>
            <consortium name="The Broad Institute Genome Sequencing Center for Infectious Disease"/>
            <person name="Wu L."/>
            <person name="Ma J."/>
        </authorList>
    </citation>
    <scope>NUCLEOTIDE SEQUENCE [LARGE SCALE GENOMIC DNA]</scope>
    <source>
        <strain evidence="4">JCM 19212</strain>
    </source>
</reference>
<name>A0ABP9LVL3_9GAMM</name>
<feature type="region of interest" description="Disordered" evidence="1">
    <location>
        <begin position="69"/>
        <end position="92"/>
    </location>
</feature>
<evidence type="ECO:0000256" key="1">
    <source>
        <dbReference type="SAM" id="MobiDB-lite"/>
    </source>
</evidence>
<sequence>MSITSFVAASLIGLATGQAGSAPPADAEPKQAQVASEAVRSTDDEDKLVCRRVRKTGSNMMTNDCRTVGQRRKDTEAAREILRDRPDFTRGN</sequence>
<keyword evidence="4" id="KW-1185">Reference proteome</keyword>
<dbReference type="RefSeq" id="WP_158983765.1">
    <property type="nucleotide sequence ID" value="NZ_BAABKY010000006.1"/>
</dbReference>
<organism evidence="3 4">
    <name type="scientific">Lysobacter panacisoli</name>
    <dbReference type="NCBI Taxonomy" id="1255263"/>
    <lineage>
        <taxon>Bacteria</taxon>
        <taxon>Pseudomonadati</taxon>
        <taxon>Pseudomonadota</taxon>
        <taxon>Gammaproteobacteria</taxon>
        <taxon>Lysobacterales</taxon>
        <taxon>Lysobacteraceae</taxon>
        <taxon>Lysobacter</taxon>
    </lineage>
</organism>
<proteinExistence type="predicted"/>